<comment type="similarity">
    <text evidence="1">Belongs to the leguminous lectin family.</text>
</comment>
<proteinExistence type="inferred from homology"/>
<comment type="caution">
    <text evidence="4">The sequence shown here is derived from an EMBL/GenBank/DDBJ whole genome shotgun (WGS) entry which is preliminary data.</text>
</comment>
<dbReference type="Gene3D" id="2.60.120.200">
    <property type="match status" value="1"/>
</dbReference>
<dbReference type="InterPro" id="IPR050258">
    <property type="entry name" value="Leguminous_Lectin"/>
</dbReference>
<dbReference type="Pfam" id="PF00139">
    <property type="entry name" value="Lectin_legB"/>
    <property type="match status" value="1"/>
</dbReference>
<evidence type="ECO:0000256" key="2">
    <source>
        <dbReference type="ARBA" id="ARBA00022734"/>
    </source>
</evidence>
<feature type="domain" description="Legume lectin" evidence="3">
    <location>
        <begin position="2"/>
        <end position="128"/>
    </location>
</feature>
<dbReference type="SUPFAM" id="SSF49899">
    <property type="entry name" value="Concanavalin A-like lectins/glucanases"/>
    <property type="match status" value="1"/>
</dbReference>
<dbReference type="Proteomes" id="UP001188597">
    <property type="component" value="Unassembled WGS sequence"/>
</dbReference>
<gene>
    <name evidence="4" type="ORF">RJ639_036430</name>
</gene>
<keyword evidence="5" id="KW-1185">Reference proteome</keyword>
<dbReference type="PANTHER" id="PTHR32401:SF49">
    <property type="entry name" value="OS10G0129200 PROTEIN"/>
    <property type="match status" value="1"/>
</dbReference>
<evidence type="ECO:0000313" key="5">
    <source>
        <dbReference type="Proteomes" id="UP001188597"/>
    </source>
</evidence>
<name>A0AA89B9W5_9ASTE</name>
<dbReference type="PANTHER" id="PTHR32401">
    <property type="entry name" value="CONCANAVALIN A-LIKE LECTIN FAMILY PROTEIN"/>
    <property type="match status" value="1"/>
</dbReference>
<sequence>MVGRVLYRQPVLAWPASFSTTFTIMIMTDPNAAAYGDGMAFILAQDDHPSPPDSYGSFMGILDPSTQDGIVRQFAVELDTYKNGQEPDGNHIAIDTSSILKPVAEKSLDSIGINLKSGREITVRITYD</sequence>
<dbReference type="GO" id="GO:0030246">
    <property type="term" value="F:carbohydrate binding"/>
    <property type="evidence" value="ECO:0007669"/>
    <property type="project" value="UniProtKB-KW"/>
</dbReference>
<dbReference type="InterPro" id="IPR013320">
    <property type="entry name" value="ConA-like_dom_sf"/>
</dbReference>
<reference evidence="4" key="1">
    <citation type="submission" date="2022-12" db="EMBL/GenBank/DDBJ databases">
        <title>Draft genome assemblies for two species of Escallonia (Escalloniales).</title>
        <authorList>
            <person name="Chanderbali A."/>
            <person name="Dervinis C."/>
            <person name="Anghel I."/>
            <person name="Soltis D."/>
            <person name="Soltis P."/>
            <person name="Zapata F."/>
        </authorList>
    </citation>
    <scope>NUCLEOTIDE SEQUENCE</scope>
    <source>
        <strain evidence="4">UCBG64.0493</strain>
        <tissue evidence="4">Leaf</tissue>
    </source>
</reference>
<evidence type="ECO:0000259" key="3">
    <source>
        <dbReference type="Pfam" id="PF00139"/>
    </source>
</evidence>
<evidence type="ECO:0000313" key="4">
    <source>
        <dbReference type="EMBL" id="KAK3032413.1"/>
    </source>
</evidence>
<protein>
    <recommendedName>
        <fullName evidence="3">Legume lectin domain-containing protein</fullName>
    </recommendedName>
</protein>
<dbReference type="AlphaFoldDB" id="A0AA89B9W5"/>
<dbReference type="EMBL" id="JAVXUP010000270">
    <property type="protein sequence ID" value="KAK3032413.1"/>
    <property type="molecule type" value="Genomic_DNA"/>
</dbReference>
<dbReference type="InterPro" id="IPR001220">
    <property type="entry name" value="Legume_lectin_dom"/>
</dbReference>
<evidence type="ECO:0000256" key="1">
    <source>
        <dbReference type="ARBA" id="ARBA00007606"/>
    </source>
</evidence>
<organism evidence="4 5">
    <name type="scientific">Escallonia herrerae</name>
    <dbReference type="NCBI Taxonomy" id="1293975"/>
    <lineage>
        <taxon>Eukaryota</taxon>
        <taxon>Viridiplantae</taxon>
        <taxon>Streptophyta</taxon>
        <taxon>Embryophyta</taxon>
        <taxon>Tracheophyta</taxon>
        <taxon>Spermatophyta</taxon>
        <taxon>Magnoliopsida</taxon>
        <taxon>eudicotyledons</taxon>
        <taxon>Gunneridae</taxon>
        <taxon>Pentapetalae</taxon>
        <taxon>asterids</taxon>
        <taxon>campanulids</taxon>
        <taxon>Escalloniales</taxon>
        <taxon>Escalloniaceae</taxon>
        <taxon>Escallonia</taxon>
    </lineage>
</organism>
<keyword evidence="2" id="KW-0430">Lectin</keyword>
<accession>A0AA89B9W5</accession>